<dbReference type="AlphaFoldDB" id="A0A4P7NKC5"/>
<dbReference type="EMBL" id="CP034208">
    <property type="protein sequence ID" value="QBZ62476.1"/>
    <property type="molecule type" value="Genomic_DNA"/>
</dbReference>
<evidence type="ECO:0000313" key="2">
    <source>
        <dbReference type="Proteomes" id="UP000294847"/>
    </source>
</evidence>
<gene>
    <name evidence="1" type="ORF">PoMZ_11357</name>
</gene>
<accession>A0A4P7NKC5</accession>
<name>A0A4P7NKC5_PYROR</name>
<organism evidence="1 2">
    <name type="scientific">Pyricularia oryzae</name>
    <name type="common">Rice blast fungus</name>
    <name type="synonym">Magnaporthe oryzae</name>
    <dbReference type="NCBI Taxonomy" id="318829"/>
    <lineage>
        <taxon>Eukaryota</taxon>
        <taxon>Fungi</taxon>
        <taxon>Dikarya</taxon>
        <taxon>Ascomycota</taxon>
        <taxon>Pezizomycotina</taxon>
        <taxon>Sordariomycetes</taxon>
        <taxon>Sordariomycetidae</taxon>
        <taxon>Magnaporthales</taxon>
        <taxon>Pyriculariaceae</taxon>
        <taxon>Pyricularia</taxon>
    </lineage>
</organism>
<dbReference type="Proteomes" id="UP000294847">
    <property type="component" value="Chromosome 5"/>
</dbReference>
<sequence>MPSRSPDVVPRRSSALEPAMSRFLRWSPSSLQLLPFLCWARPELPVLARGSAGRPHKPV</sequence>
<evidence type="ECO:0000313" key="1">
    <source>
        <dbReference type="EMBL" id="QBZ62476.1"/>
    </source>
</evidence>
<protein>
    <submittedName>
        <fullName evidence="1">Uncharacterized protein</fullName>
    </submittedName>
</protein>
<reference evidence="1 2" key="1">
    <citation type="journal article" date="2019" name="Mol. Biol. Evol.">
        <title>Blast fungal genomes show frequent chromosomal changes, gene gains and losses, and effector gene turnover.</title>
        <authorList>
            <person name="Gomez Luciano L.B."/>
            <person name="Jason Tsai I."/>
            <person name="Chuma I."/>
            <person name="Tosa Y."/>
            <person name="Chen Y.H."/>
            <person name="Li J.Y."/>
            <person name="Li M.Y."/>
            <person name="Jade Lu M.Y."/>
            <person name="Nakayashiki H."/>
            <person name="Li W.H."/>
        </authorList>
    </citation>
    <scope>NUCLEOTIDE SEQUENCE [LARGE SCALE GENOMIC DNA]</scope>
    <source>
        <strain evidence="1">MZ5-1-6</strain>
    </source>
</reference>
<proteinExistence type="predicted"/>